<gene>
    <name evidence="5" type="primary">sol-1-L2</name>
    <name evidence="5" type="ORF">Hamer_G007353</name>
</gene>
<accession>A0A8J5JTC7</accession>
<comment type="caution">
    <text evidence="5">The sequence shown here is derived from an EMBL/GenBank/DDBJ whole genome shotgun (WGS) entry which is preliminary data.</text>
</comment>
<evidence type="ECO:0000256" key="1">
    <source>
        <dbReference type="ARBA" id="ARBA00023157"/>
    </source>
</evidence>
<feature type="signal peptide" evidence="3">
    <location>
        <begin position="1"/>
        <end position="19"/>
    </location>
</feature>
<dbReference type="GO" id="GO:0005886">
    <property type="term" value="C:plasma membrane"/>
    <property type="evidence" value="ECO:0007669"/>
    <property type="project" value="TreeGrafter"/>
</dbReference>
<protein>
    <submittedName>
        <fullName evidence="5">Suppressor of lurcher protein 1-like 2</fullName>
    </submittedName>
</protein>
<evidence type="ECO:0000313" key="5">
    <source>
        <dbReference type="EMBL" id="KAG7161718.1"/>
    </source>
</evidence>
<keyword evidence="1" id="KW-1015">Disulfide bond</keyword>
<evidence type="ECO:0000256" key="3">
    <source>
        <dbReference type="SAM" id="SignalP"/>
    </source>
</evidence>
<dbReference type="EMBL" id="JAHLQT010028808">
    <property type="protein sequence ID" value="KAG7161718.1"/>
    <property type="molecule type" value="Genomic_DNA"/>
</dbReference>
<dbReference type="InterPro" id="IPR000859">
    <property type="entry name" value="CUB_dom"/>
</dbReference>
<dbReference type="PANTHER" id="PTHR47537">
    <property type="entry name" value="CUBILIN"/>
    <property type="match status" value="1"/>
</dbReference>
<name>A0A8J5JTC7_HOMAM</name>
<dbReference type="CDD" id="cd00041">
    <property type="entry name" value="CUB"/>
    <property type="match status" value="2"/>
</dbReference>
<organism evidence="5 6">
    <name type="scientific">Homarus americanus</name>
    <name type="common">American lobster</name>
    <dbReference type="NCBI Taxonomy" id="6706"/>
    <lineage>
        <taxon>Eukaryota</taxon>
        <taxon>Metazoa</taxon>
        <taxon>Ecdysozoa</taxon>
        <taxon>Arthropoda</taxon>
        <taxon>Crustacea</taxon>
        <taxon>Multicrustacea</taxon>
        <taxon>Malacostraca</taxon>
        <taxon>Eumalacostraca</taxon>
        <taxon>Eucarida</taxon>
        <taxon>Decapoda</taxon>
        <taxon>Pleocyemata</taxon>
        <taxon>Astacidea</taxon>
        <taxon>Nephropoidea</taxon>
        <taxon>Nephropidae</taxon>
        <taxon>Homarus</taxon>
    </lineage>
</organism>
<evidence type="ECO:0000259" key="4">
    <source>
        <dbReference type="PROSITE" id="PS01180"/>
    </source>
</evidence>
<comment type="caution">
    <text evidence="2">Lacks conserved residue(s) required for the propagation of feature annotation.</text>
</comment>
<dbReference type="Proteomes" id="UP000747542">
    <property type="component" value="Unassembled WGS sequence"/>
</dbReference>
<dbReference type="OrthoDB" id="6369184at2759"/>
<dbReference type="SMART" id="SM00042">
    <property type="entry name" value="CUB"/>
    <property type="match status" value="2"/>
</dbReference>
<dbReference type="PROSITE" id="PS01180">
    <property type="entry name" value="CUB"/>
    <property type="match status" value="2"/>
</dbReference>
<feature type="domain" description="CUB" evidence="4">
    <location>
        <begin position="29"/>
        <end position="162"/>
    </location>
</feature>
<keyword evidence="6" id="KW-1185">Reference proteome</keyword>
<dbReference type="PANTHER" id="PTHR47537:SF2">
    <property type="entry name" value="CUBILIN"/>
    <property type="match status" value="1"/>
</dbReference>
<proteinExistence type="predicted"/>
<sequence>MRVNTVLVLVAATLQVTSCHLPHTLAHECNKTIRSEEEGEGVVESPGYPGLYPTPATCTYTFLGASPHHKVQLAFTYFSLREPPLHLVAHERCLHTDTLAMYNLVNNYTRQEIDTFCGTSVPLPIMSSTPGLQLVFTAKPATSLPETSLLIHNGFSARFKFVTNLGMKSGQQTAPGVCQFLYNSTNAANGTVYSPNPEGYYPQDTTCHYLFYGRPGEVVRLTFKYFDVEGVMPCNEATDSDYLEFSNFPSADRKIPAYCGNVAPSIIQSDGTFFRLTFRSNNKFSGTGFATDYQFLDMSYQPYTIKKVIVMTAGGSGGYS</sequence>
<dbReference type="InterPro" id="IPR053207">
    <property type="entry name" value="Non-NMDA_GluR_Accessory"/>
</dbReference>
<feature type="chain" id="PRO_5035209195" evidence="3">
    <location>
        <begin position="20"/>
        <end position="320"/>
    </location>
</feature>
<evidence type="ECO:0000256" key="2">
    <source>
        <dbReference type="PROSITE-ProRule" id="PRU00059"/>
    </source>
</evidence>
<dbReference type="Pfam" id="PF00431">
    <property type="entry name" value="CUB"/>
    <property type="match status" value="2"/>
</dbReference>
<dbReference type="FunFam" id="2.60.120.290:FF:000058">
    <property type="entry name" value="CUB domaincontaining protein"/>
    <property type="match status" value="1"/>
</dbReference>
<reference evidence="5" key="1">
    <citation type="journal article" date="2021" name="Sci. Adv.">
        <title>The American lobster genome reveals insights on longevity, neural, and immune adaptations.</title>
        <authorList>
            <person name="Polinski J.M."/>
            <person name="Zimin A.V."/>
            <person name="Clark K.F."/>
            <person name="Kohn A.B."/>
            <person name="Sadowski N."/>
            <person name="Timp W."/>
            <person name="Ptitsyn A."/>
            <person name="Khanna P."/>
            <person name="Romanova D.Y."/>
            <person name="Williams P."/>
            <person name="Greenwood S.J."/>
            <person name="Moroz L.L."/>
            <person name="Walt D.R."/>
            <person name="Bodnar A.G."/>
        </authorList>
    </citation>
    <scope>NUCLEOTIDE SEQUENCE</scope>
    <source>
        <strain evidence="5">GMGI-L3</strain>
    </source>
</reference>
<feature type="domain" description="CUB" evidence="4">
    <location>
        <begin position="178"/>
        <end position="296"/>
    </location>
</feature>
<dbReference type="AlphaFoldDB" id="A0A8J5JTC7"/>
<evidence type="ECO:0000313" key="6">
    <source>
        <dbReference type="Proteomes" id="UP000747542"/>
    </source>
</evidence>
<keyword evidence="3" id="KW-0732">Signal</keyword>